<dbReference type="EMBL" id="JBHUDB010000024">
    <property type="protein sequence ID" value="MFD1572223.1"/>
    <property type="molecule type" value="Genomic_DNA"/>
</dbReference>
<keyword evidence="4" id="KW-1185">Reference proteome</keyword>
<dbReference type="Proteomes" id="UP001597185">
    <property type="component" value="Unassembled WGS sequence"/>
</dbReference>
<name>A0ABD6C465_9EURY</name>
<evidence type="ECO:0000313" key="4">
    <source>
        <dbReference type="Proteomes" id="UP001597185"/>
    </source>
</evidence>
<comment type="caution">
    <text evidence="3">The sequence shown here is derived from an EMBL/GenBank/DDBJ whole genome shotgun (WGS) entry which is preliminary data.</text>
</comment>
<dbReference type="AlphaFoldDB" id="A0ABD6C465"/>
<feature type="region of interest" description="Disordered" evidence="1">
    <location>
        <begin position="62"/>
        <end position="99"/>
    </location>
</feature>
<gene>
    <name evidence="3" type="ORF">ACFR9T_16850</name>
</gene>
<dbReference type="RefSeq" id="WP_256418712.1">
    <property type="nucleotide sequence ID" value="NZ_JANHDL010000008.1"/>
</dbReference>
<feature type="transmembrane region" description="Helical" evidence="2">
    <location>
        <begin position="133"/>
        <end position="155"/>
    </location>
</feature>
<protein>
    <submittedName>
        <fullName evidence="3">Uncharacterized protein</fullName>
    </submittedName>
</protein>
<accession>A0ABD6C465</accession>
<feature type="transmembrane region" description="Helical" evidence="2">
    <location>
        <begin position="25"/>
        <end position="43"/>
    </location>
</feature>
<feature type="transmembrane region" description="Helical" evidence="2">
    <location>
        <begin position="181"/>
        <end position="199"/>
    </location>
</feature>
<sequence length="266" mass="29862">MKTIGLVALALAVMVIIHLIGGQSILPWASFFVTIILGVPSLIGSESRLDLSLDINRSVERKHENQKMSSDAPNPIDWSEDPRENLKKVNNSPQWRRGNDSGYDSWRNLGSVLNQISNWIQSSQYIHGRHIRALLVLTVAIGCSWFLIILIEMMASGGLNSVGFSTIADISPFNYSVNDLPIFQIAVSLALFLIPIGYMDWKVGTTCDECGAPFSLRSIGKYWHPSLKEEKIEDGTEVTIYHGVRFRECENCENLLQNTNYSWKES</sequence>
<evidence type="ECO:0000256" key="2">
    <source>
        <dbReference type="SAM" id="Phobius"/>
    </source>
</evidence>
<keyword evidence="2" id="KW-0472">Membrane</keyword>
<reference evidence="3 4" key="1">
    <citation type="journal article" date="2019" name="Int. J. Syst. Evol. Microbiol.">
        <title>The Global Catalogue of Microorganisms (GCM) 10K type strain sequencing project: providing services to taxonomists for standard genome sequencing and annotation.</title>
        <authorList>
            <consortium name="The Broad Institute Genomics Platform"/>
            <consortium name="The Broad Institute Genome Sequencing Center for Infectious Disease"/>
            <person name="Wu L."/>
            <person name="Ma J."/>
        </authorList>
    </citation>
    <scope>NUCLEOTIDE SEQUENCE [LARGE SCALE GENOMIC DNA]</scope>
    <source>
        <strain evidence="3 4">CGMCC 1.12689</strain>
    </source>
</reference>
<evidence type="ECO:0000256" key="1">
    <source>
        <dbReference type="SAM" id="MobiDB-lite"/>
    </source>
</evidence>
<keyword evidence="2" id="KW-0812">Transmembrane</keyword>
<proteinExistence type="predicted"/>
<evidence type="ECO:0000313" key="3">
    <source>
        <dbReference type="EMBL" id="MFD1572223.1"/>
    </source>
</evidence>
<organism evidence="3 4">
    <name type="scientific">Halorubrum laminariae</name>
    <dbReference type="NCBI Taxonomy" id="1433523"/>
    <lineage>
        <taxon>Archaea</taxon>
        <taxon>Methanobacteriati</taxon>
        <taxon>Methanobacteriota</taxon>
        <taxon>Stenosarchaea group</taxon>
        <taxon>Halobacteria</taxon>
        <taxon>Halobacteriales</taxon>
        <taxon>Haloferacaceae</taxon>
        <taxon>Halorubrum</taxon>
    </lineage>
</organism>
<keyword evidence="2" id="KW-1133">Transmembrane helix</keyword>